<dbReference type="Pfam" id="PF13302">
    <property type="entry name" value="Acetyltransf_3"/>
    <property type="match status" value="1"/>
</dbReference>
<dbReference type="EMBL" id="CP068570">
    <property type="protein sequence ID" value="QQZ49844.1"/>
    <property type="molecule type" value="Genomic_DNA"/>
</dbReference>
<evidence type="ECO:0000256" key="4">
    <source>
        <dbReference type="SAM" id="MobiDB-lite"/>
    </source>
</evidence>
<dbReference type="PANTHER" id="PTHR43792">
    <property type="entry name" value="GNAT FAMILY, PUTATIVE (AFU_ORTHOLOGUE AFUA_3G00765)-RELATED-RELATED"/>
    <property type="match status" value="1"/>
</dbReference>
<accession>A0A974P3R5</accession>
<evidence type="ECO:0000256" key="2">
    <source>
        <dbReference type="ARBA" id="ARBA00023315"/>
    </source>
</evidence>
<name>A0A974P3R5_9CAUL</name>
<evidence type="ECO:0000259" key="5">
    <source>
        <dbReference type="PROSITE" id="PS51186"/>
    </source>
</evidence>
<evidence type="ECO:0000256" key="3">
    <source>
        <dbReference type="ARBA" id="ARBA00038502"/>
    </source>
</evidence>
<feature type="domain" description="N-acetyltransferase" evidence="5">
    <location>
        <begin position="20"/>
        <end position="190"/>
    </location>
</feature>
<dbReference type="PANTHER" id="PTHR43792:SF8">
    <property type="entry name" value="[RIBOSOMAL PROTEIN US5]-ALANINE N-ACETYLTRANSFERASE"/>
    <property type="match status" value="1"/>
</dbReference>
<keyword evidence="1" id="KW-0808">Transferase</keyword>
<dbReference type="InterPro" id="IPR000182">
    <property type="entry name" value="GNAT_dom"/>
</dbReference>
<dbReference type="GO" id="GO:0005737">
    <property type="term" value="C:cytoplasm"/>
    <property type="evidence" value="ECO:0007669"/>
    <property type="project" value="TreeGrafter"/>
</dbReference>
<organism evidence="6">
    <name type="scientific">Phenylobacterium glaciei</name>
    <dbReference type="NCBI Taxonomy" id="2803784"/>
    <lineage>
        <taxon>Bacteria</taxon>
        <taxon>Pseudomonadati</taxon>
        <taxon>Pseudomonadota</taxon>
        <taxon>Alphaproteobacteria</taxon>
        <taxon>Caulobacterales</taxon>
        <taxon>Caulobacteraceae</taxon>
        <taxon>Phenylobacterium</taxon>
    </lineage>
</organism>
<dbReference type="GO" id="GO:0008999">
    <property type="term" value="F:protein-N-terminal-alanine acetyltransferase activity"/>
    <property type="evidence" value="ECO:0007669"/>
    <property type="project" value="TreeGrafter"/>
</dbReference>
<gene>
    <name evidence="6" type="ORF">JKL49_24405</name>
</gene>
<protein>
    <submittedName>
        <fullName evidence="6">GNAT family N-acetyltransferase</fullName>
    </submittedName>
</protein>
<evidence type="ECO:0000313" key="6">
    <source>
        <dbReference type="EMBL" id="QQZ49844.1"/>
    </source>
</evidence>
<dbReference type="InterPro" id="IPR016181">
    <property type="entry name" value="Acyl_CoA_acyltransferase"/>
</dbReference>
<reference evidence="6" key="1">
    <citation type="submission" date="2021-01" db="EMBL/GenBank/DDBJ databases">
        <title>Genome sequence of Phenylobacterium sp. 20VBR1 isolated from a valley glaceir, Ny-Alesund, Svalbard.</title>
        <authorList>
            <person name="Thomas F.A."/>
            <person name="Krishnan K.P."/>
            <person name="Sinha R.K."/>
        </authorList>
    </citation>
    <scope>NUCLEOTIDE SEQUENCE</scope>
    <source>
        <strain evidence="6">20VBR1</strain>
    </source>
</reference>
<feature type="region of interest" description="Disordered" evidence="4">
    <location>
        <begin position="202"/>
        <end position="227"/>
    </location>
</feature>
<proteinExistence type="inferred from homology"/>
<dbReference type="SUPFAM" id="SSF55729">
    <property type="entry name" value="Acyl-CoA N-acyltransferases (Nat)"/>
    <property type="match status" value="1"/>
</dbReference>
<keyword evidence="2" id="KW-0012">Acyltransferase</keyword>
<dbReference type="PROSITE" id="PS51186">
    <property type="entry name" value="GNAT"/>
    <property type="match status" value="1"/>
</dbReference>
<dbReference type="Gene3D" id="3.40.630.30">
    <property type="match status" value="1"/>
</dbReference>
<sequence>MALLDWIAPESGLRVEGEGVFLRPARNGDFEEWRELRAASRDFLQPWEPTWPADDLSRAAFRRRLTAYARDREAGVAYPFFVFRSSDEALTGGITLSNVRRGVAQMGSVGYWCGQAFARQGQTLAAVRALTLFSFRTLALHRLEAACLPTNEPSRKLLNRAGFTEEGYAKAYLKINGVWRDHVLFGLVSPLRAALEPDQECRSSRHMGKVSQVDGERPLDLGRHDDA</sequence>
<evidence type="ECO:0000256" key="1">
    <source>
        <dbReference type="ARBA" id="ARBA00022679"/>
    </source>
</evidence>
<comment type="similarity">
    <text evidence="3">Belongs to the acetyltransferase family. RimJ subfamily.</text>
</comment>
<dbReference type="AlphaFoldDB" id="A0A974P3R5"/>
<dbReference type="InterPro" id="IPR051531">
    <property type="entry name" value="N-acetyltransferase"/>
</dbReference>
<feature type="compositionally biased region" description="Basic and acidic residues" evidence="4">
    <location>
        <begin position="214"/>
        <end position="227"/>
    </location>
</feature>